<feature type="chain" id="PRO_5025005895" evidence="3">
    <location>
        <begin position="18"/>
        <end position="374"/>
    </location>
</feature>
<organism evidence="4 5">
    <name type="scientific">Aspergillus bertholletiae</name>
    <dbReference type="NCBI Taxonomy" id="1226010"/>
    <lineage>
        <taxon>Eukaryota</taxon>
        <taxon>Fungi</taxon>
        <taxon>Dikarya</taxon>
        <taxon>Ascomycota</taxon>
        <taxon>Pezizomycotina</taxon>
        <taxon>Eurotiomycetes</taxon>
        <taxon>Eurotiomycetidae</taxon>
        <taxon>Eurotiales</taxon>
        <taxon>Aspergillaceae</taxon>
        <taxon>Aspergillus</taxon>
        <taxon>Aspergillus subgen. Circumdati</taxon>
    </lineage>
</organism>
<keyword evidence="2" id="KW-0539">Nucleus</keyword>
<protein>
    <submittedName>
        <fullName evidence="4">Fungal-specific transcription factor domain-containing protein</fullName>
    </submittedName>
</protein>
<evidence type="ECO:0000256" key="1">
    <source>
        <dbReference type="ARBA" id="ARBA00004123"/>
    </source>
</evidence>
<dbReference type="Proteomes" id="UP000326198">
    <property type="component" value="Unassembled WGS sequence"/>
</dbReference>
<accession>A0A5N7BEY2</accession>
<dbReference type="GO" id="GO:0005634">
    <property type="term" value="C:nucleus"/>
    <property type="evidence" value="ECO:0007669"/>
    <property type="project" value="UniProtKB-SubCell"/>
</dbReference>
<evidence type="ECO:0000313" key="4">
    <source>
        <dbReference type="EMBL" id="KAE8380310.1"/>
    </source>
</evidence>
<evidence type="ECO:0000256" key="2">
    <source>
        <dbReference type="ARBA" id="ARBA00023242"/>
    </source>
</evidence>
<evidence type="ECO:0000256" key="3">
    <source>
        <dbReference type="SAM" id="SignalP"/>
    </source>
</evidence>
<evidence type="ECO:0000313" key="5">
    <source>
        <dbReference type="Proteomes" id="UP000326198"/>
    </source>
</evidence>
<dbReference type="EMBL" id="ML736183">
    <property type="protein sequence ID" value="KAE8380310.1"/>
    <property type="molecule type" value="Genomic_DNA"/>
</dbReference>
<dbReference type="GO" id="GO:0045944">
    <property type="term" value="P:positive regulation of transcription by RNA polymerase II"/>
    <property type="evidence" value="ECO:0007669"/>
    <property type="project" value="TreeGrafter"/>
</dbReference>
<gene>
    <name evidence="4" type="ORF">BDV26DRAFT_290546</name>
</gene>
<keyword evidence="5" id="KW-1185">Reference proteome</keyword>
<dbReference type="PANTHER" id="PTHR37534:SF26">
    <property type="entry name" value="TRANSCRIPTION FACTOR, PUTATIVE-RELATED"/>
    <property type="match status" value="1"/>
</dbReference>
<dbReference type="GO" id="GO:0000976">
    <property type="term" value="F:transcription cis-regulatory region binding"/>
    <property type="evidence" value="ECO:0007669"/>
    <property type="project" value="TreeGrafter"/>
</dbReference>
<dbReference type="PANTHER" id="PTHR37534">
    <property type="entry name" value="TRANSCRIPTIONAL ACTIVATOR PROTEIN UGA3"/>
    <property type="match status" value="1"/>
</dbReference>
<keyword evidence="3" id="KW-0732">Signal</keyword>
<dbReference type="InterPro" id="IPR021858">
    <property type="entry name" value="Fun_TF"/>
</dbReference>
<comment type="subcellular location">
    <subcellularLocation>
        <location evidence="1">Nucleus</location>
    </subcellularLocation>
</comment>
<sequence>MFSTCIVLFIFLPLGKGGGWLRSILKRVNSAYHAALALSKYHHSTLTQHVNAYSVGAGAGYYDLALQELQTSLPRPSVWTENLDLTHSIGVFTTILHLLFYESCSGGKHNWQIHLGGANALLQSLVQAQMGSAIARKDQTKEHQDRAIPHPDTSTAFLLGFFVHMHIITGASTRSSQFLISDHKVLLETGEVNLADLTGCSNWVMIAIFEISSLDKWKKEEEDAHRLSLGDIEFDLSKGAPVDAHLRPESIKTEITRIFALSAIIYLRVVISGPYLDIPDIKRSVSKISDALQSLPEPKLLQHVVWLYCISGCLAADGQQKVLRELVSLPRITHRTCLEALSLMEECWRLRRTESSNHDWASIMERCGQHSLLI</sequence>
<dbReference type="AlphaFoldDB" id="A0A5N7BEY2"/>
<dbReference type="Pfam" id="PF11951">
    <property type="entry name" value="Fungal_trans_2"/>
    <property type="match status" value="1"/>
</dbReference>
<dbReference type="OrthoDB" id="5213892at2759"/>
<proteinExistence type="predicted"/>
<reference evidence="4 5" key="1">
    <citation type="submission" date="2019-04" db="EMBL/GenBank/DDBJ databases">
        <title>Friends and foes A comparative genomics studyof 23 Aspergillus species from section Flavi.</title>
        <authorList>
            <consortium name="DOE Joint Genome Institute"/>
            <person name="Kjaerbolling I."/>
            <person name="Vesth T."/>
            <person name="Frisvad J.C."/>
            <person name="Nybo J.L."/>
            <person name="Theobald S."/>
            <person name="Kildgaard S."/>
            <person name="Isbrandt T."/>
            <person name="Kuo A."/>
            <person name="Sato A."/>
            <person name="Lyhne E.K."/>
            <person name="Kogle M.E."/>
            <person name="Wiebenga A."/>
            <person name="Kun R.S."/>
            <person name="Lubbers R.J."/>
            <person name="Makela M.R."/>
            <person name="Barry K."/>
            <person name="Chovatia M."/>
            <person name="Clum A."/>
            <person name="Daum C."/>
            <person name="Haridas S."/>
            <person name="He G."/>
            <person name="LaButti K."/>
            <person name="Lipzen A."/>
            <person name="Mondo S."/>
            <person name="Riley R."/>
            <person name="Salamov A."/>
            <person name="Simmons B.A."/>
            <person name="Magnuson J.K."/>
            <person name="Henrissat B."/>
            <person name="Mortensen U.H."/>
            <person name="Larsen T.O."/>
            <person name="Devries R.P."/>
            <person name="Grigoriev I.V."/>
            <person name="Machida M."/>
            <person name="Baker S.E."/>
            <person name="Andersen M.R."/>
        </authorList>
    </citation>
    <scope>NUCLEOTIDE SEQUENCE [LARGE SCALE GENOMIC DNA]</scope>
    <source>
        <strain evidence="4 5">IBT 29228</strain>
    </source>
</reference>
<name>A0A5N7BEY2_9EURO</name>
<dbReference type="GO" id="GO:0003700">
    <property type="term" value="F:DNA-binding transcription factor activity"/>
    <property type="evidence" value="ECO:0007669"/>
    <property type="project" value="TreeGrafter"/>
</dbReference>
<feature type="signal peptide" evidence="3">
    <location>
        <begin position="1"/>
        <end position="17"/>
    </location>
</feature>